<dbReference type="Proteomes" id="UP000516148">
    <property type="component" value="Chromosome"/>
</dbReference>
<gene>
    <name evidence="2" type="ORF">H3Z74_08565</name>
</gene>
<sequence>MSEDSPVANPFANDYVATKYAAEQIVLAANAPDFRTVALRPRAIVGPHDTVLLPRLMRAAARGRFPLPGDGQALIEPTDVRDATAAFIAADRHREDAGGQAINISGGDPRPVRELLDLLFARMGAVVRYKAVPIPLALAVAGAMEHVAALLPGRPEPPATRYTIMTLAYSQTLCLDRAKALLGWTPRHRVEAMVDHALQAREPDNA</sequence>
<dbReference type="PANTHER" id="PTHR48079:SF6">
    <property type="entry name" value="NAD(P)-BINDING DOMAIN-CONTAINING PROTEIN-RELATED"/>
    <property type="match status" value="1"/>
</dbReference>
<protein>
    <submittedName>
        <fullName evidence="2">NAD-dependent epimerase/dehydratase family protein</fullName>
    </submittedName>
</protein>
<dbReference type="KEGG" id="spap:H3Z74_08565"/>
<evidence type="ECO:0000313" key="2">
    <source>
        <dbReference type="EMBL" id="QNQ11187.1"/>
    </source>
</evidence>
<dbReference type="InterPro" id="IPR051783">
    <property type="entry name" value="NAD(P)-dependent_oxidoreduct"/>
</dbReference>
<dbReference type="Pfam" id="PF01370">
    <property type="entry name" value="Epimerase"/>
    <property type="match status" value="1"/>
</dbReference>
<evidence type="ECO:0000259" key="1">
    <source>
        <dbReference type="Pfam" id="PF01370"/>
    </source>
</evidence>
<dbReference type="SUPFAM" id="SSF51735">
    <property type="entry name" value="NAD(P)-binding Rossmann-fold domains"/>
    <property type="match status" value="1"/>
</dbReference>
<dbReference type="InterPro" id="IPR036291">
    <property type="entry name" value="NAD(P)-bd_dom_sf"/>
</dbReference>
<dbReference type="PANTHER" id="PTHR48079">
    <property type="entry name" value="PROTEIN YEEZ"/>
    <property type="match status" value="1"/>
</dbReference>
<name>A0A7H0LND4_9SPHN</name>
<dbReference type="Gene3D" id="3.40.50.720">
    <property type="entry name" value="NAD(P)-binding Rossmann-like Domain"/>
    <property type="match status" value="1"/>
</dbReference>
<dbReference type="GO" id="GO:0005737">
    <property type="term" value="C:cytoplasm"/>
    <property type="evidence" value="ECO:0007669"/>
    <property type="project" value="TreeGrafter"/>
</dbReference>
<dbReference type="EMBL" id="CP061038">
    <property type="protein sequence ID" value="QNQ11187.1"/>
    <property type="molecule type" value="Genomic_DNA"/>
</dbReference>
<organism evidence="2 3">
    <name type="scientific">Sphingomonas alpina</name>
    <dbReference type="NCBI Taxonomy" id="653931"/>
    <lineage>
        <taxon>Bacteria</taxon>
        <taxon>Pseudomonadati</taxon>
        <taxon>Pseudomonadota</taxon>
        <taxon>Alphaproteobacteria</taxon>
        <taxon>Sphingomonadales</taxon>
        <taxon>Sphingomonadaceae</taxon>
        <taxon>Sphingomonas</taxon>
    </lineage>
</organism>
<reference evidence="2 3" key="1">
    <citation type="submission" date="2020-09" db="EMBL/GenBank/DDBJ databases">
        <title>Sphingomonas sp., a new species isolated from pork steak.</title>
        <authorList>
            <person name="Heidler von Heilborn D."/>
        </authorList>
    </citation>
    <scope>NUCLEOTIDE SEQUENCE [LARGE SCALE GENOMIC DNA]</scope>
    <source>
        <strain evidence="3">S8-3T</strain>
    </source>
</reference>
<feature type="domain" description="NAD-dependent epimerase/dehydratase" evidence="1">
    <location>
        <begin position="6"/>
        <end position="104"/>
    </location>
</feature>
<dbReference type="GO" id="GO:0004029">
    <property type="term" value="F:aldehyde dehydrogenase (NAD+) activity"/>
    <property type="evidence" value="ECO:0007669"/>
    <property type="project" value="TreeGrafter"/>
</dbReference>
<accession>A0A7H0LND4</accession>
<dbReference type="AlphaFoldDB" id="A0A7H0LND4"/>
<keyword evidence="3" id="KW-1185">Reference proteome</keyword>
<evidence type="ECO:0000313" key="3">
    <source>
        <dbReference type="Proteomes" id="UP000516148"/>
    </source>
</evidence>
<dbReference type="InterPro" id="IPR001509">
    <property type="entry name" value="Epimerase_deHydtase"/>
</dbReference>
<proteinExistence type="predicted"/>